<evidence type="ECO:0000313" key="3">
    <source>
        <dbReference type="EMBL" id="NCD70423.1"/>
    </source>
</evidence>
<feature type="transmembrane region" description="Helical" evidence="1">
    <location>
        <begin position="117"/>
        <end position="139"/>
    </location>
</feature>
<feature type="domain" description="Potassium channel" evidence="2">
    <location>
        <begin position="135"/>
        <end position="206"/>
    </location>
</feature>
<feature type="transmembrane region" description="Helical" evidence="1">
    <location>
        <begin position="88"/>
        <end position="105"/>
    </location>
</feature>
<evidence type="ECO:0000313" key="4">
    <source>
        <dbReference type="Proteomes" id="UP000638732"/>
    </source>
</evidence>
<feature type="transmembrane region" description="Helical" evidence="1">
    <location>
        <begin position="159"/>
        <end position="181"/>
    </location>
</feature>
<organism evidence="3 4">
    <name type="scientific">Mucilaginibacter agri</name>
    <dbReference type="NCBI Taxonomy" id="2695265"/>
    <lineage>
        <taxon>Bacteria</taxon>
        <taxon>Pseudomonadati</taxon>
        <taxon>Bacteroidota</taxon>
        <taxon>Sphingobacteriia</taxon>
        <taxon>Sphingobacteriales</taxon>
        <taxon>Sphingobacteriaceae</taxon>
        <taxon>Mucilaginibacter</taxon>
    </lineage>
</organism>
<reference evidence="3" key="1">
    <citation type="submission" date="2020-01" db="EMBL/GenBank/DDBJ databases">
        <authorList>
            <person name="Seo Y.L."/>
        </authorList>
    </citation>
    <scope>NUCLEOTIDE SEQUENCE</scope>
    <source>
        <strain evidence="3">R11</strain>
    </source>
</reference>
<keyword evidence="1" id="KW-0472">Membrane</keyword>
<evidence type="ECO:0000256" key="1">
    <source>
        <dbReference type="SAM" id="Phobius"/>
    </source>
</evidence>
<dbReference type="EMBL" id="WWEO01000043">
    <property type="protein sequence ID" value="NCD70423.1"/>
    <property type="molecule type" value="Genomic_DNA"/>
</dbReference>
<name>A0A965ZHV4_9SPHI</name>
<accession>A0A965ZHV4</accession>
<sequence length="223" mass="25029">MLNKLRAFIGHNKYEILVVSFLLLIFGDTPRSMTFSILFLPLQNMLVAVVVFFDQKKMRYAITGMIGLTLAISLFNCCYFTRVGSGAILVIYFLYFMLISVKVYQKIFTTRRVSAEMMATVLCGFILLCLAGAILFITIEVNIPHSYSNIGLGPVRFSNLSYFSFTTLLTIGYGDIVPLTLTAKRSVMLMGITGHIYTVFLTGIIIGKYIQAGTKQHYTVEIQ</sequence>
<reference evidence="3" key="2">
    <citation type="submission" date="2020-10" db="EMBL/GenBank/DDBJ databases">
        <title>Mucilaginibacter sp. nov., isolated from soil.</title>
        <authorList>
            <person name="Jeon C.O."/>
        </authorList>
    </citation>
    <scope>NUCLEOTIDE SEQUENCE</scope>
    <source>
        <strain evidence="3">R11</strain>
    </source>
</reference>
<comment type="caution">
    <text evidence="3">The sequence shown here is derived from an EMBL/GenBank/DDBJ whole genome shotgun (WGS) entry which is preliminary data.</text>
</comment>
<dbReference type="Gene3D" id="1.10.287.70">
    <property type="match status" value="1"/>
</dbReference>
<feature type="transmembrane region" description="Helical" evidence="1">
    <location>
        <begin position="12"/>
        <end position="27"/>
    </location>
</feature>
<feature type="transmembrane region" description="Helical" evidence="1">
    <location>
        <begin position="33"/>
        <end position="53"/>
    </location>
</feature>
<feature type="transmembrane region" description="Helical" evidence="1">
    <location>
        <begin position="188"/>
        <end position="210"/>
    </location>
</feature>
<dbReference type="Proteomes" id="UP000638732">
    <property type="component" value="Unassembled WGS sequence"/>
</dbReference>
<keyword evidence="1" id="KW-0812">Transmembrane</keyword>
<evidence type="ECO:0000259" key="2">
    <source>
        <dbReference type="Pfam" id="PF07885"/>
    </source>
</evidence>
<keyword evidence="4" id="KW-1185">Reference proteome</keyword>
<gene>
    <name evidence="3" type="ORF">GSY63_13725</name>
</gene>
<proteinExistence type="predicted"/>
<dbReference type="Pfam" id="PF07885">
    <property type="entry name" value="Ion_trans_2"/>
    <property type="match status" value="1"/>
</dbReference>
<dbReference type="AlphaFoldDB" id="A0A965ZHV4"/>
<dbReference type="SUPFAM" id="SSF81324">
    <property type="entry name" value="Voltage-gated potassium channels"/>
    <property type="match status" value="1"/>
</dbReference>
<dbReference type="RefSeq" id="WP_166586403.1">
    <property type="nucleotide sequence ID" value="NZ_WWEO01000043.1"/>
</dbReference>
<protein>
    <recommendedName>
        <fullName evidence="2">Potassium channel domain-containing protein</fullName>
    </recommendedName>
</protein>
<dbReference type="InterPro" id="IPR013099">
    <property type="entry name" value="K_chnl_dom"/>
</dbReference>
<feature type="transmembrane region" description="Helical" evidence="1">
    <location>
        <begin position="60"/>
        <end position="82"/>
    </location>
</feature>
<keyword evidence="1" id="KW-1133">Transmembrane helix</keyword>